<organism evidence="2 3">
    <name type="scientific">Camellia sinensis var. sinensis</name>
    <name type="common">China tea</name>
    <dbReference type="NCBI Taxonomy" id="542762"/>
    <lineage>
        <taxon>Eukaryota</taxon>
        <taxon>Viridiplantae</taxon>
        <taxon>Streptophyta</taxon>
        <taxon>Embryophyta</taxon>
        <taxon>Tracheophyta</taxon>
        <taxon>Spermatophyta</taxon>
        <taxon>Magnoliopsida</taxon>
        <taxon>eudicotyledons</taxon>
        <taxon>Gunneridae</taxon>
        <taxon>Pentapetalae</taxon>
        <taxon>asterids</taxon>
        <taxon>Ericales</taxon>
        <taxon>Theaceae</taxon>
        <taxon>Camellia</taxon>
    </lineage>
</organism>
<dbReference type="EMBL" id="SDRB02008475">
    <property type="protein sequence ID" value="THG09516.1"/>
    <property type="molecule type" value="Genomic_DNA"/>
</dbReference>
<evidence type="ECO:0000313" key="2">
    <source>
        <dbReference type="EMBL" id="THG09516.1"/>
    </source>
</evidence>
<evidence type="ECO:0008006" key="4">
    <source>
        <dbReference type="Google" id="ProtNLM"/>
    </source>
</evidence>
<proteinExistence type="predicted"/>
<feature type="region of interest" description="Disordered" evidence="1">
    <location>
        <begin position="96"/>
        <end position="129"/>
    </location>
</feature>
<gene>
    <name evidence="2" type="ORF">TEA_008847</name>
</gene>
<reference evidence="2 3" key="1">
    <citation type="journal article" date="2018" name="Proc. Natl. Acad. Sci. U.S.A.">
        <title>Draft genome sequence of Camellia sinensis var. sinensis provides insights into the evolution of the tea genome and tea quality.</title>
        <authorList>
            <person name="Wei C."/>
            <person name="Yang H."/>
            <person name="Wang S."/>
            <person name="Zhao J."/>
            <person name="Liu C."/>
            <person name="Gao L."/>
            <person name="Xia E."/>
            <person name="Lu Y."/>
            <person name="Tai Y."/>
            <person name="She G."/>
            <person name="Sun J."/>
            <person name="Cao H."/>
            <person name="Tong W."/>
            <person name="Gao Q."/>
            <person name="Li Y."/>
            <person name="Deng W."/>
            <person name="Jiang X."/>
            <person name="Wang W."/>
            <person name="Chen Q."/>
            <person name="Zhang S."/>
            <person name="Li H."/>
            <person name="Wu J."/>
            <person name="Wang P."/>
            <person name="Li P."/>
            <person name="Shi C."/>
            <person name="Zheng F."/>
            <person name="Jian J."/>
            <person name="Huang B."/>
            <person name="Shan D."/>
            <person name="Shi M."/>
            <person name="Fang C."/>
            <person name="Yue Y."/>
            <person name="Li F."/>
            <person name="Li D."/>
            <person name="Wei S."/>
            <person name="Han B."/>
            <person name="Jiang C."/>
            <person name="Yin Y."/>
            <person name="Xia T."/>
            <person name="Zhang Z."/>
            <person name="Bennetzen J.L."/>
            <person name="Zhao S."/>
            <person name="Wan X."/>
        </authorList>
    </citation>
    <scope>NUCLEOTIDE SEQUENCE [LARGE SCALE GENOMIC DNA]</scope>
    <source>
        <strain evidence="3">cv. Shuchazao</strain>
        <tissue evidence="2">Leaf</tissue>
    </source>
</reference>
<evidence type="ECO:0000313" key="3">
    <source>
        <dbReference type="Proteomes" id="UP000306102"/>
    </source>
</evidence>
<keyword evidence="3" id="KW-1185">Reference proteome</keyword>
<name>A0A4S4E2T6_CAMSN</name>
<sequence>MVQPQMQACSIQGIDLEQCLKQGENPISIESCCMVLNRAVQAGFYCLCSLLASSSPLPSTPLLLPLSTCFISAPPLSQCQALVPVLQPPPASPIFPVVLPPPDSPDEELPEPSAPTDLPVPPTPQEGRGPLIEASGINSTIATRWQPPLLSNHTAPNLSVSRSGYLTSNGQDSEFSLLSRHSLLVVTLFHAYMM</sequence>
<accession>A0A4S4E2T6</accession>
<evidence type="ECO:0000256" key="1">
    <source>
        <dbReference type="SAM" id="MobiDB-lite"/>
    </source>
</evidence>
<dbReference type="Proteomes" id="UP000306102">
    <property type="component" value="Unassembled WGS sequence"/>
</dbReference>
<protein>
    <recommendedName>
        <fullName evidence="4">Bifunctional inhibitor/plant lipid transfer protein/seed storage helical domain-containing protein</fullName>
    </recommendedName>
</protein>
<dbReference type="AlphaFoldDB" id="A0A4S4E2T6"/>
<comment type="caution">
    <text evidence="2">The sequence shown here is derived from an EMBL/GenBank/DDBJ whole genome shotgun (WGS) entry which is preliminary data.</text>
</comment>